<dbReference type="Proteomes" id="UP000244956">
    <property type="component" value="Unassembled WGS sequence"/>
</dbReference>
<dbReference type="CDD" id="cd00761">
    <property type="entry name" value="Glyco_tranf_GTA_type"/>
    <property type="match status" value="1"/>
</dbReference>
<dbReference type="PANTHER" id="PTHR43685">
    <property type="entry name" value="GLYCOSYLTRANSFERASE"/>
    <property type="match status" value="1"/>
</dbReference>
<comment type="caution">
    <text evidence="2">The sequence shown here is derived from an EMBL/GenBank/DDBJ whole genome shotgun (WGS) entry which is preliminary data.</text>
</comment>
<dbReference type="OrthoDB" id="1114838at2"/>
<proteinExistence type="predicted"/>
<accession>A0A2U2B400</accession>
<dbReference type="InterPro" id="IPR001173">
    <property type="entry name" value="Glyco_trans_2-like"/>
</dbReference>
<dbReference type="AlphaFoldDB" id="A0A2U2B400"/>
<dbReference type="SUPFAM" id="SSF53448">
    <property type="entry name" value="Nucleotide-diphospho-sugar transferases"/>
    <property type="match status" value="1"/>
</dbReference>
<dbReference type="RefSeq" id="WP_109266104.1">
    <property type="nucleotide sequence ID" value="NZ_QEWP01000026.1"/>
</dbReference>
<evidence type="ECO:0000259" key="1">
    <source>
        <dbReference type="Pfam" id="PF00535"/>
    </source>
</evidence>
<dbReference type="Pfam" id="PF00535">
    <property type="entry name" value="Glycos_transf_2"/>
    <property type="match status" value="1"/>
</dbReference>
<organism evidence="2 3">
    <name type="scientific">Marinilabilia rubra</name>
    <dbReference type="NCBI Taxonomy" id="2162893"/>
    <lineage>
        <taxon>Bacteria</taxon>
        <taxon>Pseudomonadati</taxon>
        <taxon>Bacteroidota</taxon>
        <taxon>Bacteroidia</taxon>
        <taxon>Marinilabiliales</taxon>
        <taxon>Marinilabiliaceae</taxon>
        <taxon>Marinilabilia</taxon>
    </lineage>
</organism>
<dbReference type="InterPro" id="IPR050834">
    <property type="entry name" value="Glycosyltransf_2"/>
</dbReference>
<dbReference type="Gene3D" id="3.90.550.10">
    <property type="entry name" value="Spore Coat Polysaccharide Biosynthesis Protein SpsA, Chain A"/>
    <property type="match status" value="1"/>
</dbReference>
<dbReference type="InterPro" id="IPR029044">
    <property type="entry name" value="Nucleotide-diphossugar_trans"/>
</dbReference>
<evidence type="ECO:0000313" key="2">
    <source>
        <dbReference type="EMBL" id="PWD97767.1"/>
    </source>
</evidence>
<feature type="domain" description="Glycosyltransferase 2-like" evidence="1">
    <location>
        <begin position="7"/>
        <end position="171"/>
    </location>
</feature>
<keyword evidence="3" id="KW-1185">Reference proteome</keyword>
<reference evidence="2 3" key="1">
    <citation type="submission" date="2018-05" db="EMBL/GenBank/DDBJ databases">
        <title>Marinilabilia rubrum sp. nov., isolated from saltern sediment.</title>
        <authorList>
            <person name="Zhang R."/>
        </authorList>
    </citation>
    <scope>NUCLEOTIDE SEQUENCE [LARGE SCALE GENOMIC DNA]</scope>
    <source>
        <strain evidence="2 3">WTE16</strain>
    </source>
</reference>
<gene>
    <name evidence="2" type="ORF">DDZ16_19215</name>
</gene>
<evidence type="ECO:0000313" key="3">
    <source>
        <dbReference type="Proteomes" id="UP000244956"/>
    </source>
</evidence>
<dbReference type="PANTHER" id="PTHR43685:SF2">
    <property type="entry name" value="GLYCOSYLTRANSFERASE 2-LIKE DOMAIN-CONTAINING PROTEIN"/>
    <property type="match status" value="1"/>
</dbReference>
<name>A0A2U2B400_9BACT</name>
<protein>
    <recommendedName>
        <fullName evidence="1">Glycosyltransferase 2-like domain-containing protein</fullName>
    </recommendedName>
</protein>
<dbReference type="EMBL" id="QEWP01000026">
    <property type="protein sequence ID" value="PWD97767.1"/>
    <property type="molecule type" value="Genomic_DNA"/>
</dbReference>
<sequence length="318" mass="36814">MNQSLVSIIVPVKNRSELFVKAYSSLIAQTHRPVEIIVVDDGSSKEEFLKINNAVKHSEKEPEVFTQIIRNTSKGAASARNLGFKNSNGVFIQFFDSDDILLPQKLENEINILKKDSTLDFVYSRAQYIDENDALLNEFWGTELTGTSTDYFNLSYQTMCPLYRRSAIEKYGLWDEDLLINQDWEFNIRYLLRGAKCQSLDKVHSYFRVHKAGNIGKTDRKPDIIYSKFLGHKRIYTEIIEKKKDDSIINKLYLKRFIYIFLVTATVGTPQQIKEQEHFIASNFDGKISFFLSLFRNKGIADMVLRLYKLSGRSQVPK</sequence>